<protein>
    <submittedName>
        <fullName evidence="2">Uncharacterized protein</fullName>
    </submittedName>
</protein>
<feature type="coiled-coil region" evidence="1">
    <location>
        <begin position="15"/>
        <end position="46"/>
    </location>
</feature>
<name>A0A6J8CLK6_MYTCO</name>
<keyword evidence="3" id="KW-1185">Reference proteome</keyword>
<evidence type="ECO:0000313" key="3">
    <source>
        <dbReference type="Proteomes" id="UP000507470"/>
    </source>
</evidence>
<dbReference type="AlphaFoldDB" id="A0A6J8CLK6"/>
<dbReference type="Proteomes" id="UP000507470">
    <property type="component" value="Unassembled WGS sequence"/>
</dbReference>
<evidence type="ECO:0000256" key="1">
    <source>
        <dbReference type="SAM" id="Coils"/>
    </source>
</evidence>
<sequence length="189" mass="21415">MKDIEETVKSKQFVSDALEANMKDLEVNLKSQIANLERNLTDQLTEYNDIKVGKIDEGNGVSEKIKWEDRFLQRLEFVCKWIWKFSGRILVSCKLSISHKCLDTVRLGHSHVPNAHLKVNTPNHVASPQLAEYGATVMNLLVSARRLRATGTRPIKGDQPMIQTMIRLVISMSIVAVHHIRTDKPSITS</sequence>
<accession>A0A6J8CLK6</accession>
<reference evidence="2 3" key="1">
    <citation type="submission" date="2020-06" db="EMBL/GenBank/DDBJ databases">
        <authorList>
            <person name="Li R."/>
            <person name="Bekaert M."/>
        </authorList>
    </citation>
    <scope>NUCLEOTIDE SEQUENCE [LARGE SCALE GENOMIC DNA]</scope>
    <source>
        <strain evidence="3">wild</strain>
    </source>
</reference>
<gene>
    <name evidence="2" type="ORF">MCOR_31768</name>
</gene>
<dbReference type="EMBL" id="CACVKT020005675">
    <property type="protein sequence ID" value="CAC5397318.1"/>
    <property type="molecule type" value="Genomic_DNA"/>
</dbReference>
<evidence type="ECO:0000313" key="2">
    <source>
        <dbReference type="EMBL" id="CAC5397318.1"/>
    </source>
</evidence>
<keyword evidence="1" id="KW-0175">Coiled coil</keyword>
<organism evidence="2 3">
    <name type="scientific">Mytilus coruscus</name>
    <name type="common">Sea mussel</name>
    <dbReference type="NCBI Taxonomy" id="42192"/>
    <lineage>
        <taxon>Eukaryota</taxon>
        <taxon>Metazoa</taxon>
        <taxon>Spiralia</taxon>
        <taxon>Lophotrochozoa</taxon>
        <taxon>Mollusca</taxon>
        <taxon>Bivalvia</taxon>
        <taxon>Autobranchia</taxon>
        <taxon>Pteriomorphia</taxon>
        <taxon>Mytilida</taxon>
        <taxon>Mytiloidea</taxon>
        <taxon>Mytilidae</taxon>
        <taxon>Mytilinae</taxon>
        <taxon>Mytilus</taxon>
    </lineage>
</organism>
<proteinExistence type="predicted"/>